<dbReference type="OrthoDB" id="7860307at2"/>
<dbReference type="Gene3D" id="3.30.530.20">
    <property type="match status" value="1"/>
</dbReference>
<evidence type="ECO:0008006" key="3">
    <source>
        <dbReference type="Google" id="ProtNLM"/>
    </source>
</evidence>
<dbReference type="Proteomes" id="UP000015480">
    <property type="component" value="Chromosome"/>
</dbReference>
<dbReference type="EMBL" id="CP006650">
    <property type="protein sequence ID" value="AGT09256.1"/>
    <property type="molecule type" value="Genomic_DNA"/>
</dbReference>
<dbReference type="PATRIC" id="fig|1367847.3.peg.2170"/>
<dbReference type="KEGG" id="pami:JCM7686_2177"/>
<evidence type="ECO:0000313" key="1">
    <source>
        <dbReference type="EMBL" id="AGT09256.1"/>
    </source>
</evidence>
<dbReference type="HOGENOM" id="CLU_138417_0_0_5"/>
<organism evidence="1 2">
    <name type="scientific">Paracoccus aminophilus JCM 7686</name>
    <dbReference type="NCBI Taxonomy" id="1367847"/>
    <lineage>
        <taxon>Bacteria</taxon>
        <taxon>Pseudomonadati</taxon>
        <taxon>Pseudomonadota</taxon>
        <taxon>Alphaproteobacteria</taxon>
        <taxon>Rhodobacterales</taxon>
        <taxon>Paracoccaceae</taxon>
        <taxon>Paracoccus</taxon>
    </lineage>
</organism>
<name>S5YVK0_PARAH</name>
<sequence length="152" mass="17619">MKFSTRQDTDLASEQLFDFLADFDRLERLMTRRGVVVRRIDPRSEPGVGRGWELSFDWRGKRRNMRLDVVRFDRPELIAIEGQSELFEISIDMAIVALTPTKSRLNMQIDVRPRSMRARLLLQTAKLGKGQLDRKFDLRIAELLGDVTRAAA</sequence>
<dbReference type="CDD" id="cd07812">
    <property type="entry name" value="SRPBCC"/>
    <property type="match status" value="1"/>
</dbReference>
<proteinExistence type="predicted"/>
<dbReference type="InterPro" id="IPR023393">
    <property type="entry name" value="START-like_dom_sf"/>
</dbReference>
<dbReference type="SUPFAM" id="SSF55961">
    <property type="entry name" value="Bet v1-like"/>
    <property type="match status" value="1"/>
</dbReference>
<gene>
    <name evidence="1" type="ORF">JCM7686_2177</name>
</gene>
<evidence type="ECO:0000313" key="2">
    <source>
        <dbReference type="Proteomes" id="UP000015480"/>
    </source>
</evidence>
<keyword evidence="2" id="KW-1185">Reference proteome</keyword>
<dbReference type="RefSeq" id="WP_020950894.1">
    <property type="nucleotide sequence ID" value="NC_022041.1"/>
</dbReference>
<dbReference type="AlphaFoldDB" id="S5YVK0"/>
<accession>S5YVK0</accession>
<reference evidence="1 2" key="1">
    <citation type="journal article" date="2014" name="BMC Genomics">
        <title>Architecture and functions of a multipartite genome of the methylotrophic bacterium Paracoccus aminophilus JCM 7686, containing primary and secondary chromids.</title>
        <authorList>
            <person name="Dziewit L."/>
            <person name="Czarnecki J."/>
            <person name="Wibberg D."/>
            <person name="Radlinska M."/>
            <person name="Mrozek P."/>
            <person name="Szymczak M."/>
            <person name="Schluter A."/>
            <person name="Puhler A."/>
            <person name="Bartosik D."/>
        </authorList>
    </citation>
    <scope>NUCLEOTIDE SEQUENCE [LARGE SCALE GENOMIC DNA]</scope>
    <source>
        <strain evidence="1">JCM 7686</strain>
    </source>
</reference>
<protein>
    <recommendedName>
        <fullName evidence="3">Polyketide cyclase/dehydrase</fullName>
    </recommendedName>
</protein>
<dbReference type="eggNOG" id="COG3427">
    <property type="taxonomic scope" value="Bacteria"/>
</dbReference>
<dbReference type="STRING" id="1367847.JCM7686_2177"/>